<dbReference type="InterPro" id="IPR000244">
    <property type="entry name" value="Ribosomal_bL9"/>
</dbReference>
<keyword evidence="7" id="KW-1185">Reference proteome</keyword>
<dbReference type="GO" id="GO:0005840">
    <property type="term" value="C:ribosome"/>
    <property type="evidence" value="ECO:0007669"/>
    <property type="project" value="UniProtKB-KW"/>
</dbReference>
<feature type="compositionally biased region" description="Low complexity" evidence="4">
    <location>
        <begin position="180"/>
        <end position="196"/>
    </location>
</feature>
<comment type="similarity">
    <text evidence="1">Belongs to the bacterial ribosomal protein bL9 family.</text>
</comment>
<keyword evidence="2" id="KW-0689">Ribosomal protein</keyword>
<organism evidence="6 7">
    <name type="scientific">Phialemonium atrogriseum</name>
    <dbReference type="NCBI Taxonomy" id="1093897"/>
    <lineage>
        <taxon>Eukaryota</taxon>
        <taxon>Fungi</taxon>
        <taxon>Dikarya</taxon>
        <taxon>Ascomycota</taxon>
        <taxon>Pezizomycotina</taxon>
        <taxon>Sordariomycetes</taxon>
        <taxon>Sordariomycetidae</taxon>
        <taxon>Cephalothecales</taxon>
        <taxon>Cephalothecaceae</taxon>
        <taxon>Phialemonium</taxon>
    </lineage>
</organism>
<dbReference type="GO" id="GO:0006412">
    <property type="term" value="P:translation"/>
    <property type="evidence" value="ECO:0007669"/>
    <property type="project" value="InterPro"/>
</dbReference>
<dbReference type="SUPFAM" id="SSF55658">
    <property type="entry name" value="L9 N-domain-like"/>
    <property type="match status" value="1"/>
</dbReference>
<dbReference type="Pfam" id="PF01281">
    <property type="entry name" value="Ribosomal_L9_N"/>
    <property type="match status" value="1"/>
</dbReference>
<dbReference type="InterPro" id="IPR036935">
    <property type="entry name" value="Ribosomal_bL9_N_sf"/>
</dbReference>
<dbReference type="InterPro" id="IPR009027">
    <property type="entry name" value="Ribosomal_bL9/RNase_H1_N"/>
</dbReference>
<evidence type="ECO:0000313" key="7">
    <source>
        <dbReference type="Proteomes" id="UP001244011"/>
    </source>
</evidence>
<feature type="domain" description="Ribosomal protein L9" evidence="5">
    <location>
        <begin position="66"/>
        <end position="109"/>
    </location>
</feature>
<protein>
    <submittedName>
        <fullName evidence="6">Fructose-bisphosphate aldolase</fullName>
    </submittedName>
</protein>
<gene>
    <name evidence="6" type="ORF">QBC33DRAFT_530901</name>
</gene>
<dbReference type="Proteomes" id="UP001244011">
    <property type="component" value="Unassembled WGS sequence"/>
</dbReference>
<dbReference type="Gene3D" id="3.40.5.10">
    <property type="entry name" value="Ribosomal protein L9, N-terminal domain"/>
    <property type="match status" value="1"/>
</dbReference>
<accession>A0AAJ0FQT5</accession>
<evidence type="ECO:0000256" key="1">
    <source>
        <dbReference type="ARBA" id="ARBA00010605"/>
    </source>
</evidence>
<dbReference type="AlphaFoldDB" id="A0AAJ0FQT5"/>
<sequence>MAAPLILSRSPTCLSCLRRLASPIASSSSSSSSGRWGPLTAATHAQVQVRGKKKSARRQDQVGIVVRLLEDIPKFGRKDAIFPVERGRMRNQWFPGGKAEYMTEARFRELGLTRDDVGERDNLFGSSAPVPDELEVVEETPAPGIEVHGLSPERAHALLSFLVPETLTFTRKPIHATATSPEQQQQRQQPEQPRSPLLASNATVSTTTPSAPAQPDSPAAASPDPAAAPSPLAIFGSVSLTDVVAAVRNLLITDPEASRIVLGPEHVRFVGLGEGVDRVKSLGRWEVEIYLAAVGAAGRDSGVEPVRKVVEVLAGE</sequence>
<dbReference type="InterPro" id="IPR020070">
    <property type="entry name" value="Ribosomal_bL9_N"/>
</dbReference>
<evidence type="ECO:0000259" key="5">
    <source>
        <dbReference type="Pfam" id="PF01281"/>
    </source>
</evidence>
<reference evidence="6" key="1">
    <citation type="submission" date="2023-06" db="EMBL/GenBank/DDBJ databases">
        <title>Genome-scale phylogeny and comparative genomics of the fungal order Sordariales.</title>
        <authorList>
            <consortium name="Lawrence Berkeley National Laboratory"/>
            <person name="Hensen N."/>
            <person name="Bonometti L."/>
            <person name="Westerberg I."/>
            <person name="Brannstrom I.O."/>
            <person name="Guillou S."/>
            <person name="Cros-Aarteil S."/>
            <person name="Calhoun S."/>
            <person name="Haridas S."/>
            <person name="Kuo A."/>
            <person name="Mondo S."/>
            <person name="Pangilinan J."/>
            <person name="Riley R."/>
            <person name="Labutti K."/>
            <person name="Andreopoulos B."/>
            <person name="Lipzen A."/>
            <person name="Chen C."/>
            <person name="Yanf M."/>
            <person name="Daum C."/>
            <person name="Ng V."/>
            <person name="Clum A."/>
            <person name="Steindorff A."/>
            <person name="Ohm R."/>
            <person name="Martin F."/>
            <person name="Silar P."/>
            <person name="Natvig D."/>
            <person name="Lalanne C."/>
            <person name="Gautier V."/>
            <person name="Ament-Velasquez S.L."/>
            <person name="Kruys A."/>
            <person name="Hutchinson M.I."/>
            <person name="Powell A.J."/>
            <person name="Barry K."/>
            <person name="Miller A.N."/>
            <person name="Grigoriev I.V."/>
            <person name="Debuchy R."/>
            <person name="Gladieux P."/>
            <person name="Thoren M.H."/>
            <person name="Johannesson H."/>
        </authorList>
    </citation>
    <scope>NUCLEOTIDE SEQUENCE</scope>
    <source>
        <strain evidence="6">8032-3</strain>
    </source>
</reference>
<feature type="region of interest" description="Disordered" evidence="4">
    <location>
        <begin position="202"/>
        <end position="226"/>
    </location>
</feature>
<evidence type="ECO:0000256" key="4">
    <source>
        <dbReference type="SAM" id="MobiDB-lite"/>
    </source>
</evidence>
<feature type="region of interest" description="Disordered" evidence="4">
    <location>
        <begin position="177"/>
        <end position="196"/>
    </location>
</feature>
<keyword evidence="3" id="KW-0687">Ribonucleoprotein</keyword>
<dbReference type="PANTHER" id="PTHR21368">
    <property type="entry name" value="50S RIBOSOMAL PROTEIN L9"/>
    <property type="match status" value="1"/>
</dbReference>
<dbReference type="GO" id="GO:1990904">
    <property type="term" value="C:ribonucleoprotein complex"/>
    <property type="evidence" value="ECO:0007669"/>
    <property type="project" value="UniProtKB-KW"/>
</dbReference>
<dbReference type="EMBL" id="MU839002">
    <property type="protein sequence ID" value="KAK1769485.1"/>
    <property type="molecule type" value="Genomic_DNA"/>
</dbReference>
<evidence type="ECO:0000256" key="3">
    <source>
        <dbReference type="ARBA" id="ARBA00023274"/>
    </source>
</evidence>
<name>A0AAJ0FQT5_9PEZI</name>
<evidence type="ECO:0000256" key="2">
    <source>
        <dbReference type="ARBA" id="ARBA00022980"/>
    </source>
</evidence>
<proteinExistence type="inferred from homology"/>
<dbReference type="RefSeq" id="XP_060285698.1">
    <property type="nucleotide sequence ID" value="XM_060427265.1"/>
</dbReference>
<evidence type="ECO:0000313" key="6">
    <source>
        <dbReference type="EMBL" id="KAK1769485.1"/>
    </source>
</evidence>
<comment type="caution">
    <text evidence="6">The sequence shown here is derived from an EMBL/GenBank/DDBJ whole genome shotgun (WGS) entry which is preliminary data.</text>
</comment>
<dbReference type="GeneID" id="85310452"/>
<dbReference type="GO" id="GO:0003735">
    <property type="term" value="F:structural constituent of ribosome"/>
    <property type="evidence" value="ECO:0007669"/>
    <property type="project" value="InterPro"/>
</dbReference>